<organism evidence="9 10">
    <name type="scientific">Aphanomyces stellatus</name>
    <dbReference type="NCBI Taxonomy" id="120398"/>
    <lineage>
        <taxon>Eukaryota</taxon>
        <taxon>Sar</taxon>
        <taxon>Stramenopiles</taxon>
        <taxon>Oomycota</taxon>
        <taxon>Saprolegniomycetes</taxon>
        <taxon>Saprolegniales</taxon>
        <taxon>Verrucalvaceae</taxon>
        <taxon>Aphanomyces</taxon>
    </lineage>
</organism>
<dbReference type="OrthoDB" id="418484at2759"/>
<evidence type="ECO:0000256" key="2">
    <source>
        <dbReference type="ARBA" id="ARBA00022737"/>
    </source>
</evidence>
<dbReference type="EMBL" id="CAADRA010007009">
    <property type="protein sequence ID" value="VFT98276.1"/>
    <property type="molecule type" value="Genomic_DNA"/>
</dbReference>
<feature type="domain" description="Calx-beta" evidence="7">
    <location>
        <begin position="391"/>
        <end position="530"/>
    </location>
</feature>
<feature type="domain" description="Calx-beta" evidence="7">
    <location>
        <begin position="146"/>
        <end position="250"/>
    </location>
</feature>
<keyword evidence="4" id="KW-0406">Ion transport</keyword>
<evidence type="ECO:0000256" key="6">
    <source>
        <dbReference type="SAM" id="SignalP"/>
    </source>
</evidence>
<feature type="transmembrane region" description="Helical" evidence="5">
    <location>
        <begin position="2087"/>
        <end position="2109"/>
    </location>
</feature>
<feature type="chain" id="PRO_5036116540" evidence="6">
    <location>
        <begin position="25"/>
        <end position="2146"/>
    </location>
</feature>
<dbReference type="SMART" id="SM00237">
    <property type="entry name" value="Calx_beta"/>
    <property type="match status" value="3"/>
</dbReference>
<dbReference type="InterPro" id="IPR038081">
    <property type="entry name" value="CalX-like_sf"/>
</dbReference>
<reference evidence="9 10" key="1">
    <citation type="submission" date="2019-03" db="EMBL/GenBank/DDBJ databases">
        <authorList>
            <person name="Gaulin E."/>
            <person name="Dumas B."/>
        </authorList>
    </citation>
    <scope>NUCLEOTIDE SEQUENCE [LARGE SCALE GENOMIC DNA]</scope>
    <source>
        <strain evidence="9">CBS 568.67</strain>
    </source>
</reference>
<evidence type="ECO:0000259" key="7">
    <source>
        <dbReference type="SMART" id="SM00237"/>
    </source>
</evidence>
<dbReference type="Pfam" id="PF03160">
    <property type="entry name" value="Calx-beta"/>
    <property type="match status" value="4"/>
</dbReference>
<dbReference type="GO" id="GO:0030001">
    <property type="term" value="P:metal ion transport"/>
    <property type="evidence" value="ECO:0007669"/>
    <property type="project" value="TreeGrafter"/>
</dbReference>
<dbReference type="EMBL" id="VJMH01006983">
    <property type="protein sequence ID" value="KAF0686601.1"/>
    <property type="molecule type" value="Genomic_DNA"/>
</dbReference>
<name>A0A485LHZ8_9STRA</name>
<reference evidence="8" key="2">
    <citation type="submission" date="2019-06" db="EMBL/GenBank/DDBJ databases">
        <title>Genomics analysis of Aphanomyces spp. identifies a new class of oomycete effector associated with host adaptation.</title>
        <authorList>
            <person name="Gaulin E."/>
        </authorList>
    </citation>
    <scope>NUCLEOTIDE SEQUENCE</scope>
    <source>
        <strain evidence="8">CBS 578.67</strain>
    </source>
</reference>
<feature type="signal peptide" evidence="6">
    <location>
        <begin position="1"/>
        <end position="24"/>
    </location>
</feature>
<dbReference type="GO" id="GO:0007154">
    <property type="term" value="P:cell communication"/>
    <property type="evidence" value="ECO:0007669"/>
    <property type="project" value="InterPro"/>
</dbReference>
<keyword evidence="4" id="KW-0813">Transport</keyword>
<evidence type="ECO:0000256" key="1">
    <source>
        <dbReference type="ARBA" id="ARBA00022729"/>
    </source>
</evidence>
<dbReference type="Gene3D" id="2.60.40.2030">
    <property type="match status" value="4"/>
</dbReference>
<evidence type="ECO:0000256" key="4">
    <source>
        <dbReference type="ARBA" id="ARBA00023065"/>
    </source>
</evidence>
<dbReference type="SUPFAM" id="SSF141072">
    <property type="entry name" value="CalX-like"/>
    <property type="match status" value="4"/>
</dbReference>
<dbReference type="PANTHER" id="PTHR11878:SF65">
    <property type="entry name" value="NA_CA-EXCHANGE PROTEIN, ISOFORM G"/>
    <property type="match status" value="1"/>
</dbReference>
<keyword evidence="10" id="KW-1185">Reference proteome</keyword>
<dbReference type="Proteomes" id="UP000332933">
    <property type="component" value="Unassembled WGS sequence"/>
</dbReference>
<evidence type="ECO:0000256" key="5">
    <source>
        <dbReference type="SAM" id="Phobius"/>
    </source>
</evidence>
<accession>A0A485LHZ8</accession>
<keyword evidence="5" id="KW-1133">Transmembrane helix</keyword>
<evidence type="ECO:0000256" key="3">
    <source>
        <dbReference type="ARBA" id="ARBA00022837"/>
    </source>
</evidence>
<sequence length="2146" mass="221358">MPHLGSWTRVLAVLWGICTTQVAATSTFGISGGYSSVGQAYQVTCTGGGACGTLNVVLSVTRTAASLTNLESVTVTTIPYTTLSLSANATVDYTPITGVAVLFNPGDTAHTVTIPVLTSGQYAQTTYFGVQLSAPSSGAVVDSSSGTAYVAVVGAVGAFSFGSSNYTFLETAGVVSIPVVRTGGTCGAVTIPYALANNGVATATSGTNFVLGAPSTVVFRDGQATAFISVTIIHTPVYEYYSLYFVLNLGTPMGGLGALAASPTSTYVFLADAGDAGIFQFTASYTYCREDNLTAIVVINRTVGTSTSTVAPVLLTVATIPGGNATQGSSRAFDYEQTAQVLSWADGEQSKTFSVPIFNNALYQPLARTVYVAMTAVSGGASIGQTALNTTTIFIVDDRDAGTFSFQSPNYTVVENAGVVTLPLLRTGKPDPSGINTYTSGNVSVDVYTYTGVVLPGLPAIAAGYDYGVVANLRCTHTSPCSAVAGVHYTALPVTTLTFADGVAALNVSIPILNNNFFEAPSRVFKVLLQNVQGGAFIGLTAGVPSTGWDPRIMLPLDPAPATVPNNIGTVVTILDDGDPAVLLGKASTTTSELGQVDTYTIGLNAAPTAAVTVALTLDNTQAIVAPNQAVFTPANWRTPQTITVYATANNVAEGTHAVHVAHAATSADSNYNGAVRLTLGGAGVVYGRSIYTEGVADYNQGDDQHVMSWSAAANGVMTAPSVPIVNDFILDANHAAVQITPEAVRPFVLLHVISTIKKVRHVLGAPTNFVCARTNGHVASVTLTLSSQPTANVVLTLTSPSASVVVSPAVVTLAPAQWATGAAVAVTYTGTGSVTTTQVAVASTSADVLYASANSVFFFVVGYSPAAVVLNQSQATFQENGPAAHTDYAVGLASEPLHWEKPSLRSTPFTLAVAASDDRTIVSSTGLVPPGGPLLLVATNGSESTALMSVQKVSLVRFPLAAVPVTTGSARVGLALLRLYRVAGGDNQGLGGLQLGVVATSTSWNASVACDAACTLNVLPQNVPFGVLGPANRDLAAGLVDVMPQGAFNSSLNAYVSASGGVELDVTSAWNTAATAGASEITFILYVLRQSSSVVSKVDEIQLASTAHPTAAWRPTVRLTSSGLVNLAATDGVATQSDGTANASQPLVGNPTPMGNLGWWQVDWGTTRTIEAVVVQVVVPTPTTFPLRLMLDGNRTQVLTVASTAAGQTVQVTWHVHGQAGGAVNNAAYRPSSTTAEARTLLLASNASYSLTRVQVFQVPMAATRVSIGAYLPSPSVLTASQNQLHATGDDPLMADATQCDARQICRNELLFTAGQWSTPQTVHVDVTNDNVATGTRVVGVSHAALSADPDYDSVTQGGFCTASPSSCTSPLLQPTLALSVQDDDQAAVVVSTNAVSLVEGALNYPGAPVPVRVGPWQPMDTPRCSWNNVTQDNTSCLGAFRGSVYQACLVPNAPLFANGSSWVLVRVPASPPALLLRQVTVQLVANTAMALQSISVWTNDAPAVGGSGWQLLQRQANVSFGQPTVVFTTVTAALTYIAVQVEASYDPITNCVAIASIQLQGDVPIRDNSASVSTTQLSRTHQTGTPATVTVQLLSEPLAEVVVVPQARSTQVIAYDRSNATKNAASVETIRGGVYSYATYSAMLPTALHFNASNWNVPQTLELSAVDDNIFTGNRTTSTGYTTSSLDPTATFQQSVVTSTSVALTTTVLPAACQYSGASFVVSPTLARAATWPYHVLPTVSLPPPWPILSIGIAITEDDLPGFTLSPAPLVVVENDTHVFNYSVVLDSQPVAGVSVQVTVVGTAPNAQPSLVSIQPTALAFTPANWFTPQSIYVVAPYTPAFEGNVSSTVYYAPTVPKKHSELMVAQAATSADAAYNGLGVGTNDPTAVYSLAQGMPLIVLDIDTGCTGNFEYACANAQPCVQSPPFGARCNCSGVYGMRDCTASCATASSCTFARVQFLVACSPSFPPTAACAASFSPVNLVTQLHFVLASTAFTAPDGTTYAKLTRDDMASSLYLAHAALVVDPVTGTPAMQVVVDLADTGPTFPALAKLQAAFAGGLVDGAPLYASALQPIVVVPITPNASIVLWVFVGLIAAGGAAAGALLVVKYRLKIQPAMDTPAAAGVAPHGLDDPNDLVHNTTLHM</sequence>
<dbReference type="GO" id="GO:0016020">
    <property type="term" value="C:membrane"/>
    <property type="evidence" value="ECO:0007669"/>
    <property type="project" value="InterPro"/>
</dbReference>
<keyword evidence="3" id="KW-0106">Calcium</keyword>
<dbReference type="PANTHER" id="PTHR11878">
    <property type="entry name" value="SODIUM/CALCIUM EXCHANGER"/>
    <property type="match status" value="1"/>
</dbReference>
<dbReference type="InterPro" id="IPR051171">
    <property type="entry name" value="CaCA"/>
</dbReference>
<dbReference type="InterPro" id="IPR003644">
    <property type="entry name" value="Calx_beta"/>
</dbReference>
<gene>
    <name evidence="9" type="primary">Aste57867_21606</name>
    <name evidence="8" type="ORF">As57867_021537</name>
    <name evidence="9" type="ORF">ASTE57867_21606</name>
</gene>
<keyword evidence="2" id="KW-0677">Repeat</keyword>
<keyword evidence="1 6" id="KW-0732">Signal</keyword>
<protein>
    <submittedName>
        <fullName evidence="9">Aste57867_21606 protein</fullName>
    </submittedName>
</protein>
<evidence type="ECO:0000313" key="8">
    <source>
        <dbReference type="EMBL" id="KAF0686601.1"/>
    </source>
</evidence>
<evidence type="ECO:0000313" key="10">
    <source>
        <dbReference type="Proteomes" id="UP000332933"/>
    </source>
</evidence>
<feature type="domain" description="Calx-beta" evidence="7">
    <location>
        <begin position="266"/>
        <end position="375"/>
    </location>
</feature>
<keyword evidence="5" id="KW-0472">Membrane</keyword>
<proteinExistence type="predicted"/>
<evidence type="ECO:0000313" key="9">
    <source>
        <dbReference type="EMBL" id="VFT98276.1"/>
    </source>
</evidence>
<keyword evidence="5" id="KW-0812">Transmembrane</keyword>